<dbReference type="Pfam" id="PF05936">
    <property type="entry name" value="T6SS_VasE"/>
    <property type="match status" value="1"/>
</dbReference>
<comment type="caution">
    <text evidence="1">The sequence shown here is derived from an EMBL/GenBank/DDBJ whole genome shotgun (WGS) entry which is preliminary data.</text>
</comment>
<accession>A0ABV6FM43</accession>
<proteinExistence type="predicted"/>
<reference evidence="1 2" key="1">
    <citation type="submission" date="2024-09" db="EMBL/GenBank/DDBJ databases">
        <authorList>
            <person name="Sun Q."/>
            <person name="Mori K."/>
        </authorList>
    </citation>
    <scope>NUCLEOTIDE SEQUENCE [LARGE SCALE GENOMIC DNA]</scope>
    <source>
        <strain evidence="1 2">CCM 7792</strain>
    </source>
</reference>
<dbReference type="RefSeq" id="WP_379681719.1">
    <property type="nucleotide sequence ID" value="NZ_JBHLWP010000024.1"/>
</dbReference>
<organism evidence="1 2">
    <name type="scientific">Massilia consociata</name>
    <dbReference type="NCBI Taxonomy" id="760117"/>
    <lineage>
        <taxon>Bacteria</taxon>
        <taxon>Pseudomonadati</taxon>
        <taxon>Pseudomonadota</taxon>
        <taxon>Betaproteobacteria</taxon>
        <taxon>Burkholderiales</taxon>
        <taxon>Oxalobacteraceae</taxon>
        <taxon>Telluria group</taxon>
        <taxon>Massilia</taxon>
    </lineage>
</organism>
<dbReference type="NCBIfam" id="TIGR03353">
    <property type="entry name" value="VI_chp_4"/>
    <property type="match status" value="1"/>
</dbReference>
<gene>
    <name evidence="1" type="primary">tssK</name>
    <name evidence="1" type="ORF">ACFFJK_21480</name>
</gene>
<keyword evidence="2" id="KW-1185">Reference proteome</keyword>
<sequence>MPAKLLWGEGLFLRPQHFQQQDRYHEARLHQTACALYPYAWGVRKLVIDTDALRHDVLRVEELSVLFPDGEVYRAPDGDPLPLQVRLSELPAGLQTVTFHAALPSLKAWGENCAPDGNGDVQPDVRFSSYERETQDLFTRAAEAPLTYLRKSLKLVADSEPLEAYESFPLVRLRRMATGGFEADPSFVPPSLSIDAAPGLYHGLARLMEKLLAKVNALYGHLREPSKNVVEIRGGDVSAFWLLHTASTGYAALSHFLGHRDLHPERLFGELLSLAGGLMTYSRSYRLEDLPSYVHADPGPQFARLDGIIRDLLDTVISSRYFTIGLKRERPSYYLGALDSGRINMQTTLYLAVAADMPALQLVDVVPLQFKIGAPEDVDKFVLSALPGVKLVHAPQVPAAVPVRPDTYYFILENRGMLYETMLKAQAISVYVPNGIRDLRLELIAVAA</sequence>
<evidence type="ECO:0000313" key="2">
    <source>
        <dbReference type="Proteomes" id="UP001589773"/>
    </source>
</evidence>
<name>A0ABV6FM43_9BURK</name>
<dbReference type="InterPro" id="IPR010263">
    <property type="entry name" value="T6SS_TssK"/>
</dbReference>
<evidence type="ECO:0000313" key="1">
    <source>
        <dbReference type="EMBL" id="MFC0254466.1"/>
    </source>
</evidence>
<dbReference type="PANTHER" id="PTHR35566">
    <property type="entry name" value="BLR3599 PROTEIN"/>
    <property type="match status" value="1"/>
</dbReference>
<dbReference type="Proteomes" id="UP001589773">
    <property type="component" value="Unassembled WGS sequence"/>
</dbReference>
<protein>
    <submittedName>
        <fullName evidence="1">Type VI secretion system baseplate subunit TssK</fullName>
    </submittedName>
</protein>
<dbReference type="EMBL" id="JBHLWP010000024">
    <property type="protein sequence ID" value="MFC0254466.1"/>
    <property type="molecule type" value="Genomic_DNA"/>
</dbReference>
<dbReference type="PANTHER" id="PTHR35566:SF1">
    <property type="entry name" value="TYPE VI SECRETION SYSTEM BASEPLATE COMPONENT TSSK1"/>
    <property type="match status" value="1"/>
</dbReference>